<gene>
    <name evidence="1" type="ORF">AYI69_g4819</name>
</gene>
<evidence type="ECO:0000313" key="2">
    <source>
        <dbReference type="Proteomes" id="UP000187429"/>
    </source>
</evidence>
<accession>A0A1R1YAM9</accession>
<dbReference type="AlphaFoldDB" id="A0A1R1YAM9"/>
<reference evidence="2" key="1">
    <citation type="submission" date="2017-01" db="EMBL/GenBank/DDBJ databases">
        <authorList>
            <person name="Wang Y."/>
            <person name="White M."/>
            <person name="Kvist S."/>
            <person name="Moncalvo J.-M."/>
        </authorList>
    </citation>
    <scope>NUCLEOTIDE SEQUENCE [LARGE SCALE GENOMIC DNA]</scope>
    <source>
        <strain evidence="2">ID-206-W2</strain>
    </source>
</reference>
<proteinExistence type="predicted"/>
<organism evidence="1 2">
    <name type="scientific">Smittium culicis</name>
    <dbReference type="NCBI Taxonomy" id="133412"/>
    <lineage>
        <taxon>Eukaryota</taxon>
        <taxon>Fungi</taxon>
        <taxon>Fungi incertae sedis</taxon>
        <taxon>Zoopagomycota</taxon>
        <taxon>Kickxellomycotina</taxon>
        <taxon>Harpellomycetes</taxon>
        <taxon>Harpellales</taxon>
        <taxon>Legeriomycetaceae</taxon>
        <taxon>Smittium</taxon>
    </lineage>
</organism>
<dbReference type="EMBL" id="LSSM01001937">
    <property type="protein sequence ID" value="OMJ23928.1"/>
    <property type="molecule type" value="Genomic_DNA"/>
</dbReference>
<evidence type="ECO:0000313" key="1">
    <source>
        <dbReference type="EMBL" id="OMJ23928.1"/>
    </source>
</evidence>
<keyword evidence="2" id="KW-1185">Reference proteome</keyword>
<dbReference type="Proteomes" id="UP000187429">
    <property type="component" value="Unassembled WGS sequence"/>
</dbReference>
<sequence length="66" mass="7562">MLEQDASTQDPSSQDQLKQLTEITQQLLRERERDSEPEDSYLTTWVSITDATIYPKLAAAHPLTKE</sequence>
<comment type="caution">
    <text evidence="1">The sequence shown here is derived from an EMBL/GenBank/DDBJ whole genome shotgun (WGS) entry which is preliminary data.</text>
</comment>
<protein>
    <submittedName>
        <fullName evidence="1">Uncharacterized protein</fullName>
    </submittedName>
</protein>
<name>A0A1R1YAM9_9FUNG</name>